<keyword evidence="1" id="KW-0235">DNA replication</keyword>
<dbReference type="OMA" id="RFLIMSN"/>
<dbReference type="SUPFAM" id="SSF56672">
    <property type="entry name" value="DNA/RNA polymerases"/>
    <property type="match status" value="1"/>
</dbReference>
<dbReference type="InterPro" id="IPR040940">
    <property type="entry name" value="DNA_pol_P_Exo"/>
</dbReference>
<dbReference type="SMART" id="SM00482">
    <property type="entry name" value="POLAc"/>
    <property type="match status" value="1"/>
</dbReference>
<dbReference type="InterPro" id="IPR001098">
    <property type="entry name" value="DNA-dir_DNA_pol_A_palm_dom"/>
</dbReference>
<evidence type="ECO:0000256" key="1">
    <source>
        <dbReference type="ARBA" id="ARBA00022705"/>
    </source>
</evidence>
<accession>A0A8C5JVJ6</accession>
<dbReference type="GO" id="GO:0003887">
    <property type="term" value="F:DNA-directed DNA polymerase activity"/>
    <property type="evidence" value="ECO:0007669"/>
    <property type="project" value="InterPro"/>
</dbReference>
<dbReference type="PANTHER" id="PTHR10133:SF27">
    <property type="entry name" value="DNA POLYMERASE NU"/>
    <property type="match status" value="1"/>
</dbReference>
<dbReference type="Pfam" id="PF00476">
    <property type="entry name" value="DNA_pol_A"/>
    <property type="match status" value="1"/>
</dbReference>
<evidence type="ECO:0000313" key="4">
    <source>
        <dbReference type="Proteomes" id="UP000694408"/>
    </source>
</evidence>
<dbReference type="PRINTS" id="PR00868">
    <property type="entry name" value="DNAPOLI"/>
</dbReference>
<dbReference type="Proteomes" id="UP000694408">
    <property type="component" value="Unplaced"/>
</dbReference>
<reference evidence="3" key="1">
    <citation type="submission" date="2025-08" db="UniProtKB">
        <authorList>
            <consortium name="Ensembl"/>
        </authorList>
    </citation>
    <scope>IDENTIFICATION</scope>
</reference>
<dbReference type="CDD" id="cd08638">
    <property type="entry name" value="DNA_pol_A_theta"/>
    <property type="match status" value="1"/>
</dbReference>
<proteinExistence type="predicted"/>
<dbReference type="InterPro" id="IPR043502">
    <property type="entry name" value="DNA/RNA_pol_sf"/>
</dbReference>
<dbReference type="AlphaFoldDB" id="A0A8C5JVJ6"/>
<dbReference type="GO" id="GO:0006302">
    <property type="term" value="P:double-strand break repair"/>
    <property type="evidence" value="ECO:0007669"/>
    <property type="project" value="TreeGrafter"/>
</dbReference>
<dbReference type="Gene3D" id="3.30.70.370">
    <property type="match status" value="1"/>
</dbReference>
<organism evidence="3 4">
    <name type="scientific">Junco hyemalis</name>
    <name type="common">Dark-eyed junco</name>
    <dbReference type="NCBI Taxonomy" id="40217"/>
    <lineage>
        <taxon>Eukaryota</taxon>
        <taxon>Metazoa</taxon>
        <taxon>Chordata</taxon>
        <taxon>Craniata</taxon>
        <taxon>Vertebrata</taxon>
        <taxon>Euteleostomi</taxon>
        <taxon>Archelosauria</taxon>
        <taxon>Archosauria</taxon>
        <taxon>Dinosauria</taxon>
        <taxon>Saurischia</taxon>
        <taxon>Theropoda</taxon>
        <taxon>Coelurosauria</taxon>
        <taxon>Aves</taxon>
        <taxon>Neognathae</taxon>
        <taxon>Neoaves</taxon>
        <taxon>Telluraves</taxon>
        <taxon>Australaves</taxon>
        <taxon>Passeriformes</taxon>
        <taxon>Passerellidae</taxon>
        <taxon>Junco</taxon>
    </lineage>
</organism>
<dbReference type="InterPro" id="IPR002298">
    <property type="entry name" value="DNA_polymerase_A"/>
</dbReference>
<dbReference type="PANTHER" id="PTHR10133">
    <property type="entry name" value="DNA POLYMERASE I"/>
    <property type="match status" value="1"/>
</dbReference>
<protein>
    <submittedName>
        <fullName evidence="3">DNA polymerase nu</fullName>
    </submittedName>
</protein>
<reference evidence="3" key="2">
    <citation type="submission" date="2025-09" db="UniProtKB">
        <authorList>
            <consortium name="Ensembl"/>
        </authorList>
    </citation>
    <scope>IDENTIFICATION</scope>
</reference>
<dbReference type="Gene3D" id="3.30.420.10">
    <property type="entry name" value="Ribonuclease H-like superfamily/Ribonuclease H"/>
    <property type="match status" value="1"/>
</dbReference>
<dbReference type="GO" id="GO:0006261">
    <property type="term" value="P:DNA-templated DNA replication"/>
    <property type="evidence" value="ECO:0007669"/>
    <property type="project" value="InterPro"/>
</dbReference>
<dbReference type="GO" id="GO:0003677">
    <property type="term" value="F:DNA binding"/>
    <property type="evidence" value="ECO:0007669"/>
    <property type="project" value="InterPro"/>
</dbReference>
<dbReference type="Ensembl" id="ENSJHYT00000029303.1">
    <property type="protein sequence ID" value="ENSJHYP00000024311.1"/>
    <property type="gene ID" value="ENSJHYG00000018259.1"/>
</dbReference>
<evidence type="ECO:0000313" key="3">
    <source>
        <dbReference type="Ensembl" id="ENSJHYP00000024311.1"/>
    </source>
</evidence>
<dbReference type="Gene3D" id="1.10.150.20">
    <property type="entry name" value="5' to 3' exonuclease, C-terminal subdomain"/>
    <property type="match status" value="1"/>
</dbReference>
<dbReference type="InterPro" id="IPR036397">
    <property type="entry name" value="RNaseH_sf"/>
</dbReference>
<name>A0A8C5JVJ6_JUNHY</name>
<keyword evidence="4" id="KW-1185">Reference proteome</keyword>
<sequence>RTHEKNLFLFDLCEIRSKTFPADRCSYRDYNHLEEDYDSRIATLKTTVSPEKRTAGQIVRTVHMDKIIGCQDTQILSCYQDSGFPKWEYQERSFSVEEKALKDGKNKMVIPLKRKQNVSTPCSEKTRKLHVNTSMLHERRYSCTPGQIKSSGKYPCDISSLGSEEKSKLLAAIEQAAAFITTMIFQDGSSQLSSEQASTLSVKGVVVLVKNQTDQPCSPGHTSAGYTWNAANENDKLIYLKTEQSSLWEREREPAHKKFSWQVLFQMLQCKIPIICFNAKDFLRTLLQIYDNEISWKQVANSVVLDPRIAAWLINPSDTVPSFECLIQKYFEKPFSKGAENTDTGTSGTLRNVSYQNLGVNLEKLYNVMMDLTHGLKAQGLWNLFCTLELPLIKILAGMKSSKIIVQLEQEAHEAAGERFLLTSSCQLREVSFILLFLLKVYLNKLQDLHPLPKIILEYRQVHKMKSTYVDGLRTCMKKGFISSTWNQTGTVTGRLSAKHPNIQGISKHPVTIAKKQYIKGKEEDIITISPRTLFVSKKGCTFLAADFSHIELRILADLSSEPELLKLFQEPEISDIFTTLASQWKGIPIEQVKHADREQAKRIVYSVVYGAGYVVSIMGRKRPLANINAQDYKLRTQAERQAVNFVVQGSAADLCKMAMVKIFASVVISPTLTARLIAQIHDELLFEVEDSQIQEFSDSLEWQLKIAPRNCSIGTFFSLA</sequence>
<dbReference type="Pfam" id="PF18049">
    <property type="entry name" value="DNA_pol_P_Exo"/>
    <property type="match status" value="1"/>
</dbReference>
<feature type="domain" description="DNA-directed DNA polymerase family A palm" evidence="2">
    <location>
        <begin position="528"/>
        <end position="693"/>
    </location>
</feature>
<evidence type="ECO:0000259" key="2">
    <source>
        <dbReference type="SMART" id="SM00482"/>
    </source>
</evidence>
<dbReference type="Gene3D" id="1.20.1060.10">
    <property type="entry name" value="Taq DNA Polymerase, Chain T, domain 4"/>
    <property type="match status" value="1"/>
</dbReference>